<proteinExistence type="predicted"/>
<sequence>METKLKTYRVNYVNNNAYWYQPSIWTFSRRSWASYPFKEIENLIDKLELNYYPGGIIDLNNDSRHKVFNAVQRHLKTGISINPSSLKDKDNYLVYEVDENVRVILNDKSLKHLARGLIFCVPLAYFKAIKEKEQPNENQVLDFVYSKGFFEISKTNK</sequence>
<name>A5IZ73_MYCAP</name>
<accession>A5IZ73</accession>
<reference evidence="2" key="1">
    <citation type="journal article" date="2007" name="PLoS Genet.">
        <title>Being pathogenic, plastic, and sexual while living with a nearly minimal bacterial genome.</title>
        <authorList>
            <person name="Sirand-Pugnet P."/>
            <person name="Lartigue C."/>
            <person name="Marenda M."/>
            <person name="Jacob D."/>
            <person name="Barre A."/>
            <person name="Barbe V."/>
            <person name="Schenowitz C."/>
            <person name="Mangenot S."/>
            <person name="Couloux A."/>
            <person name="Segurens B."/>
            <person name="de Daruvar A."/>
            <person name="Blanchard A."/>
            <person name="Citti C."/>
        </authorList>
    </citation>
    <scope>NUCLEOTIDE SEQUENCE [LARGE SCALE GENOMIC DNA]</scope>
    <source>
        <strain evidence="2">PG2</strain>
    </source>
</reference>
<protein>
    <submittedName>
        <fullName evidence="1">Uncharacterized protein</fullName>
    </submittedName>
</protein>
<dbReference type="GeneID" id="93358365"/>
<evidence type="ECO:0000313" key="2">
    <source>
        <dbReference type="Proteomes" id="UP000007065"/>
    </source>
</evidence>
<dbReference type="AlphaFoldDB" id="A5IZ73"/>
<dbReference type="KEGG" id="maa:MAG6320"/>
<evidence type="ECO:0000313" key="1">
    <source>
        <dbReference type="EMBL" id="CAL59332.1"/>
    </source>
</evidence>
<dbReference type="EMBL" id="CU179680">
    <property type="protein sequence ID" value="CAL59332.1"/>
    <property type="molecule type" value="Genomic_DNA"/>
</dbReference>
<dbReference type="InterPro" id="IPR054961">
    <property type="entry name" value="MPN499"/>
</dbReference>
<dbReference type="HOGENOM" id="CLU_1675930_0_0_14"/>
<dbReference type="Proteomes" id="UP000007065">
    <property type="component" value="Chromosome"/>
</dbReference>
<dbReference type="RefSeq" id="WP_011949786.1">
    <property type="nucleotide sequence ID" value="NC_009497.1"/>
</dbReference>
<dbReference type="NCBIfam" id="NF045754">
    <property type="entry name" value="MPN499"/>
    <property type="match status" value="1"/>
</dbReference>
<keyword evidence="2" id="KW-1185">Reference proteome</keyword>
<organism evidence="1 2">
    <name type="scientific">Mycoplasmopsis agalactiae (strain NCTC 10123 / CIP 59.7 / PG2)</name>
    <name type="common">Mycoplasma agalactiae</name>
    <dbReference type="NCBI Taxonomy" id="347257"/>
    <lineage>
        <taxon>Bacteria</taxon>
        <taxon>Bacillati</taxon>
        <taxon>Mycoplasmatota</taxon>
        <taxon>Mycoplasmoidales</taxon>
        <taxon>Metamycoplasmataceae</taxon>
        <taxon>Mycoplasmopsis</taxon>
    </lineage>
</organism>
<dbReference type="STRING" id="347257.MAG6320"/>
<gene>
    <name evidence="1" type="ordered locus">MAG6320</name>
</gene>